<dbReference type="EMBL" id="MU006303">
    <property type="protein sequence ID" value="KAF2851083.1"/>
    <property type="molecule type" value="Genomic_DNA"/>
</dbReference>
<reference evidence="2" key="1">
    <citation type="submission" date="2020-01" db="EMBL/GenBank/DDBJ databases">
        <authorList>
            <consortium name="DOE Joint Genome Institute"/>
            <person name="Haridas S."/>
            <person name="Albert R."/>
            <person name="Binder M."/>
            <person name="Bloem J."/>
            <person name="Labutti K."/>
            <person name="Salamov A."/>
            <person name="Andreopoulos B."/>
            <person name="Baker S.E."/>
            <person name="Barry K."/>
            <person name="Bills G."/>
            <person name="Bluhm B.H."/>
            <person name="Cannon C."/>
            <person name="Castanera R."/>
            <person name="Culley D.E."/>
            <person name="Daum C."/>
            <person name="Ezra D."/>
            <person name="Gonzalez J.B."/>
            <person name="Henrissat B."/>
            <person name="Kuo A."/>
            <person name="Liang C."/>
            <person name="Lipzen A."/>
            <person name="Lutzoni F."/>
            <person name="Magnuson J."/>
            <person name="Mondo S."/>
            <person name="Nolan M."/>
            <person name="Ohm R."/>
            <person name="Pangilinan J."/>
            <person name="Park H.-J."/>
            <person name="Ramirez L."/>
            <person name="Alfaro M."/>
            <person name="Sun H."/>
            <person name="Tritt A."/>
            <person name="Yoshinaga Y."/>
            <person name="Zwiers L.-H."/>
            <person name="Turgeon B.G."/>
            <person name="Goodwin S.B."/>
            <person name="Spatafora J.W."/>
            <person name="Crous P.W."/>
            <person name="Grigoriev I.V."/>
        </authorList>
    </citation>
    <scope>NUCLEOTIDE SEQUENCE</scope>
    <source>
        <strain evidence="2">IPT5</strain>
    </source>
</reference>
<keyword evidence="3" id="KW-1185">Reference proteome</keyword>
<evidence type="ECO:0000313" key="2">
    <source>
        <dbReference type="EMBL" id="KAF2851083.1"/>
    </source>
</evidence>
<proteinExistence type="predicted"/>
<dbReference type="Proteomes" id="UP000799423">
    <property type="component" value="Unassembled WGS sequence"/>
</dbReference>
<name>A0A6A7B6Y4_9PLEO</name>
<protein>
    <submittedName>
        <fullName evidence="2">Uncharacterized protein</fullName>
    </submittedName>
</protein>
<dbReference type="AlphaFoldDB" id="A0A6A7B6Y4"/>
<evidence type="ECO:0000256" key="1">
    <source>
        <dbReference type="SAM" id="MobiDB-lite"/>
    </source>
</evidence>
<organism evidence="2 3">
    <name type="scientific">Plenodomus tracheiphilus IPT5</name>
    <dbReference type="NCBI Taxonomy" id="1408161"/>
    <lineage>
        <taxon>Eukaryota</taxon>
        <taxon>Fungi</taxon>
        <taxon>Dikarya</taxon>
        <taxon>Ascomycota</taxon>
        <taxon>Pezizomycotina</taxon>
        <taxon>Dothideomycetes</taxon>
        <taxon>Pleosporomycetidae</taxon>
        <taxon>Pleosporales</taxon>
        <taxon>Pleosporineae</taxon>
        <taxon>Leptosphaeriaceae</taxon>
        <taxon>Plenodomus</taxon>
    </lineage>
</organism>
<accession>A0A6A7B6Y4</accession>
<feature type="region of interest" description="Disordered" evidence="1">
    <location>
        <begin position="122"/>
        <end position="142"/>
    </location>
</feature>
<evidence type="ECO:0000313" key="3">
    <source>
        <dbReference type="Proteomes" id="UP000799423"/>
    </source>
</evidence>
<gene>
    <name evidence="2" type="ORF">T440DRAFT_478579</name>
</gene>
<feature type="compositionally biased region" description="Polar residues" evidence="1">
    <location>
        <begin position="14"/>
        <end position="36"/>
    </location>
</feature>
<feature type="region of interest" description="Disordered" evidence="1">
    <location>
        <begin position="1"/>
        <end position="40"/>
    </location>
</feature>
<sequence length="246" mass="26312">MHATAMPSAVIPSAQPSVTQQATAFSRHGSSANTGSGIADPSVCSAVDVQRLSEGIAIGPVCYHSLTTYSPPTTVQMRRVSARSAEASVRSLSRSMLSPCHPSGEILSPRTLALNGDWNPRSTKSDHQPMLHPWKQRSAKRGIHHTERTTVVTIQVVTPLQSLDVAGHGPPAGTTPLFIDPDRESCNRSSRRRLSTKIAGSIPPGALFVLQHRTTTLTQNSAKQDGPRAPALEVVELAARKWIALV</sequence>